<keyword evidence="1" id="KW-0732">Signal</keyword>
<proteinExistence type="predicted"/>
<name>A0A2S6Z3T5_9XANT</name>
<evidence type="ECO:0000313" key="2">
    <source>
        <dbReference type="EMBL" id="PPT75736.1"/>
    </source>
</evidence>
<reference evidence="2 3" key="1">
    <citation type="submission" date="2016-08" db="EMBL/GenBank/DDBJ databases">
        <title>Evolution of the type three secretion system and type three effector repertoires in Xanthomonas.</title>
        <authorList>
            <person name="Merda D."/>
            <person name="Briand M."/>
            <person name="Bosis E."/>
            <person name="Rousseau C."/>
            <person name="Portier P."/>
            <person name="Jacques M.-A."/>
            <person name="Fischer-Le Saux M."/>
        </authorList>
    </citation>
    <scope>NUCLEOTIDE SEQUENCE [LARGE SCALE GENOMIC DNA]</scope>
    <source>
        <strain evidence="2 3">CFBP 3122</strain>
    </source>
</reference>
<evidence type="ECO:0000256" key="1">
    <source>
        <dbReference type="SAM" id="SignalP"/>
    </source>
</evidence>
<feature type="chain" id="PRO_5015579368" description="Ax21 family protein" evidence="1">
    <location>
        <begin position="21"/>
        <end position="207"/>
    </location>
</feature>
<dbReference type="AlphaFoldDB" id="A0A2S6Z3T5"/>
<gene>
    <name evidence="2" type="ORF">XaplCFBP3122_12165</name>
</gene>
<dbReference type="RefSeq" id="WP_104598279.1">
    <property type="nucleotide sequence ID" value="NZ_MIGV01000013.1"/>
</dbReference>
<protein>
    <recommendedName>
        <fullName evidence="4">Ax21 family protein</fullName>
    </recommendedName>
</protein>
<evidence type="ECO:0000313" key="3">
    <source>
        <dbReference type="Proteomes" id="UP000238270"/>
    </source>
</evidence>
<evidence type="ECO:0008006" key="4">
    <source>
        <dbReference type="Google" id="ProtNLM"/>
    </source>
</evidence>
<dbReference type="SUPFAM" id="SSF56935">
    <property type="entry name" value="Porins"/>
    <property type="match status" value="1"/>
</dbReference>
<accession>A0A2S6Z3T5</accession>
<dbReference type="EMBL" id="MIGV01000013">
    <property type="protein sequence ID" value="PPT75736.1"/>
    <property type="molecule type" value="Genomic_DNA"/>
</dbReference>
<comment type="caution">
    <text evidence="2">The sequence shown here is derived from an EMBL/GenBank/DDBJ whole genome shotgun (WGS) entry which is preliminary data.</text>
</comment>
<sequence length="207" mass="22436">MRNTLILAALLAAAPFAASAEGLSYSYVEGGWNRTEINVNDASDDIDGGYIRGSWQIAQPVYLLASYERATKDYNLGSGFVIDGTLQQATAGIGYRQEMTERVEFTADISVLRTKVESDLRLRGRSIDKASDSTNLGFANLGLRGKPSPRTEAWLKAGYIDGGDVDEGEFVGTLGGQVNFTRTWGLVAEAQFVDNANQYKVGVRASF</sequence>
<organism evidence="2 3">
    <name type="scientific">Xanthomonas arboricola pv. populi</name>
    <dbReference type="NCBI Taxonomy" id="487823"/>
    <lineage>
        <taxon>Bacteria</taxon>
        <taxon>Pseudomonadati</taxon>
        <taxon>Pseudomonadota</taxon>
        <taxon>Gammaproteobacteria</taxon>
        <taxon>Lysobacterales</taxon>
        <taxon>Lysobacteraceae</taxon>
        <taxon>Xanthomonas</taxon>
    </lineage>
</organism>
<feature type="signal peptide" evidence="1">
    <location>
        <begin position="1"/>
        <end position="20"/>
    </location>
</feature>
<dbReference type="Proteomes" id="UP000238270">
    <property type="component" value="Unassembled WGS sequence"/>
</dbReference>